<reference evidence="7" key="1">
    <citation type="submission" date="2021-02" db="EMBL/GenBank/DDBJ databases">
        <authorList>
            <person name="Nowell W R."/>
        </authorList>
    </citation>
    <scope>NUCLEOTIDE SEQUENCE</scope>
</reference>
<protein>
    <recommendedName>
        <fullName evidence="6">C2H2-type domain-containing protein</fullName>
    </recommendedName>
</protein>
<evidence type="ECO:0000256" key="2">
    <source>
        <dbReference type="ARBA" id="ARBA00022771"/>
    </source>
</evidence>
<keyword evidence="2 4" id="KW-0863">Zinc-finger</keyword>
<comment type="caution">
    <text evidence="7">The sequence shown here is derived from an EMBL/GenBank/DDBJ whole genome shotgun (WGS) entry which is preliminary data.</text>
</comment>
<organism evidence="7 8">
    <name type="scientific">Rotaria magnacalcarata</name>
    <dbReference type="NCBI Taxonomy" id="392030"/>
    <lineage>
        <taxon>Eukaryota</taxon>
        <taxon>Metazoa</taxon>
        <taxon>Spiralia</taxon>
        <taxon>Gnathifera</taxon>
        <taxon>Rotifera</taxon>
        <taxon>Eurotatoria</taxon>
        <taxon>Bdelloidea</taxon>
        <taxon>Philodinida</taxon>
        <taxon>Philodinidae</taxon>
        <taxon>Rotaria</taxon>
    </lineage>
</organism>
<dbReference type="GO" id="GO:0000978">
    <property type="term" value="F:RNA polymerase II cis-regulatory region sequence-specific DNA binding"/>
    <property type="evidence" value="ECO:0007669"/>
    <property type="project" value="TreeGrafter"/>
</dbReference>
<feature type="domain" description="C2H2-type" evidence="6">
    <location>
        <begin position="19"/>
        <end position="42"/>
    </location>
</feature>
<dbReference type="InterPro" id="IPR036236">
    <property type="entry name" value="Znf_C2H2_sf"/>
</dbReference>
<dbReference type="Pfam" id="PF00096">
    <property type="entry name" value="zf-C2H2"/>
    <property type="match status" value="1"/>
</dbReference>
<evidence type="ECO:0000256" key="3">
    <source>
        <dbReference type="ARBA" id="ARBA00022833"/>
    </source>
</evidence>
<evidence type="ECO:0000259" key="6">
    <source>
        <dbReference type="PROSITE" id="PS50157"/>
    </source>
</evidence>
<dbReference type="SMART" id="SM00355">
    <property type="entry name" value="ZnF_C2H2"/>
    <property type="match status" value="1"/>
</dbReference>
<dbReference type="PROSITE" id="PS50157">
    <property type="entry name" value="ZINC_FINGER_C2H2_2"/>
    <property type="match status" value="1"/>
</dbReference>
<evidence type="ECO:0000313" key="8">
    <source>
        <dbReference type="Proteomes" id="UP000663856"/>
    </source>
</evidence>
<dbReference type="PANTHER" id="PTHR23235:SF177">
    <property type="entry name" value="C2H2-TYPE DOMAIN-CONTAINING PROTEIN"/>
    <property type="match status" value="1"/>
</dbReference>
<keyword evidence="5" id="KW-0732">Signal</keyword>
<evidence type="ECO:0000313" key="7">
    <source>
        <dbReference type="EMBL" id="CAF2129238.1"/>
    </source>
</evidence>
<keyword evidence="3" id="KW-0862">Zinc</keyword>
<sequence>MMIAIIHYLFLLFLGEKRFACQVCGKRFMRSDHLNKHVKTHSINMNGSLNEESRMKNLDSDIEETNRDHHQRLPHQTFLNMHHQRFMVADIKIEPRMTD</sequence>
<accession>A0A816W6I6</accession>
<keyword evidence="1" id="KW-0479">Metal-binding</keyword>
<dbReference type="EMBL" id="CAJNRF010011193">
    <property type="protein sequence ID" value="CAF2129238.1"/>
    <property type="molecule type" value="Genomic_DNA"/>
</dbReference>
<dbReference type="AlphaFoldDB" id="A0A816W6I6"/>
<evidence type="ECO:0000256" key="5">
    <source>
        <dbReference type="SAM" id="SignalP"/>
    </source>
</evidence>
<dbReference type="SUPFAM" id="SSF57667">
    <property type="entry name" value="beta-beta-alpha zinc fingers"/>
    <property type="match status" value="1"/>
</dbReference>
<gene>
    <name evidence="7" type="ORF">WKI299_LOCUS25994</name>
</gene>
<dbReference type="PROSITE" id="PS00028">
    <property type="entry name" value="ZINC_FINGER_C2H2_1"/>
    <property type="match status" value="1"/>
</dbReference>
<feature type="chain" id="PRO_5032794082" description="C2H2-type domain-containing protein" evidence="5">
    <location>
        <begin position="21"/>
        <end position="99"/>
    </location>
</feature>
<proteinExistence type="predicted"/>
<dbReference type="Gene3D" id="3.30.160.60">
    <property type="entry name" value="Classic Zinc Finger"/>
    <property type="match status" value="1"/>
</dbReference>
<evidence type="ECO:0000256" key="4">
    <source>
        <dbReference type="PROSITE-ProRule" id="PRU00042"/>
    </source>
</evidence>
<dbReference type="GO" id="GO:0000981">
    <property type="term" value="F:DNA-binding transcription factor activity, RNA polymerase II-specific"/>
    <property type="evidence" value="ECO:0007669"/>
    <property type="project" value="TreeGrafter"/>
</dbReference>
<evidence type="ECO:0000256" key="1">
    <source>
        <dbReference type="ARBA" id="ARBA00022723"/>
    </source>
</evidence>
<dbReference type="FunFam" id="3.30.160.60:FF:000026">
    <property type="entry name" value="Transcription factor Sp3"/>
    <property type="match status" value="1"/>
</dbReference>
<dbReference type="InterPro" id="IPR013087">
    <property type="entry name" value="Znf_C2H2_type"/>
</dbReference>
<dbReference type="GO" id="GO:0008270">
    <property type="term" value="F:zinc ion binding"/>
    <property type="evidence" value="ECO:0007669"/>
    <property type="project" value="UniProtKB-KW"/>
</dbReference>
<dbReference type="PANTHER" id="PTHR23235">
    <property type="entry name" value="KRUEPPEL-LIKE TRANSCRIPTION FACTOR"/>
    <property type="match status" value="1"/>
</dbReference>
<dbReference type="Proteomes" id="UP000663856">
    <property type="component" value="Unassembled WGS sequence"/>
</dbReference>
<name>A0A816W6I6_9BILA</name>
<feature type="signal peptide" evidence="5">
    <location>
        <begin position="1"/>
        <end position="20"/>
    </location>
</feature>